<dbReference type="Gene3D" id="2.120.10.80">
    <property type="entry name" value="Kelch-type beta propeller"/>
    <property type="match status" value="1"/>
</dbReference>
<feature type="region of interest" description="Disordered" evidence="1">
    <location>
        <begin position="654"/>
        <end position="713"/>
    </location>
</feature>
<feature type="region of interest" description="Disordered" evidence="1">
    <location>
        <begin position="482"/>
        <end position="536"/>
    </location>
</feature>
<feature type="transmembrane region" description="Helical" evidence="2">
    <location>
        <begin position="381"/>
        <end position="404"/>
    </location>
</feature>
<keyword evidence="4" id="KW-1185">Reference proteome</keyword>
<dbReference type="AlphaFoldDB" id="A0A0F7TT79"/>
<proteinExistence type="predicted"/>
<evidence type="ECO:0000256" key="2">
    <source>
        <dbReference type="SAM" id="Phobius"/>
    </source>
</evidence>
<evidence type="ECO:0000313" key="3">
    <source>
        <dbReference type="EMBL" id="CEJ58986.1"/>
    </source>
</evidence>
<feature type="compositionally biased region" description="Polar residues" evidence="1">
    <location>
        <begin position="594"/>
        <end position="606"/>
    </location>
</feature>
<dbReference type="STRING" id="104259.A0A0F7TT79"/>
<organism evidence="3 4">
    <name type="scientific">Penicillium brasilianum</name>
    <dbReference type="NCBI Taxonomy" id="104259"/>
    <lineage>
        <taxon>Eukaryota</taxon>
        <taxon>Fungi</taxon>
        <taxon>Dikarya</taxon>
        <taxon>Ascomycota</taxon>
        <taxon>Pezizomycotina</taxon>
        <taxon>Eurotiomycetes</taxon>
        <taxon>Eurotiomycetidae</taxon>
        <taxon>Eurotiales</taxon>
        <taxon>Aspergillaceae</taxon>
        <taxon>Penicillium</taxon>
    </lineage>
</organism>
<sequence length="713" mass="74733">MTVPEPPIKLEGHCSVISGSTLYAYSSNGFVSIPLQVNGTWHQLDGGVSVSNPVCLKGGIEGSEGDDEALYVVGGTTTLDDTYSGLQRFSFKDQKWQTLGSGTTSMTARTGHGAAFVASTSSIIVYAGNQGDGTSTALSAQSFLISTKSPYDQISVNNQEAPTLSSPQLLPWNSTHVGMFGGDGGSQAVYTYSDAKGWITSPVSLASALSTSNPLTLLSGSGDSKVLEFFDMSASPNSVTNYELVSSDGKPVSPAVAVGSSSKKRDTGSYPTYNDTLAPSYTWSDYGLAQGSNGLVVLSSGNSNNSLAIFNQTSNSWVNSTELFQGKTVQHVLKTNTTISTTMTPTATATPSASTSTSATPSSTTTAAAAATGGSHTDVKVIIGAALGSVCGVAIILLLLLWLLKRERTKRERNGQGRGGDSKDRLSFQDQGIEPLAGGAYPMAKSPVPIASMSADSLAIISGKYAGEKSLMPPSANAGYGLSATPRKSSPLSPIPSSGLAPSSMYSEDAYRDSTTPSEVANRPSDRTTDEGWGKYFEDNNTTNLAGMAADRSTTSSIYTKSDYRGSAWPMSNLTPLNLGFLDQPKPLGRVYSGSPTTEHASSSRSLAIPEGQSARISSADSISVTSDDDPHDTNWTGAHTSWLGRPASSNYSTSFYNSSTRDLPSSNPQLPRHSNGRRSSIVIPDDIDELPMPGRSNNVNSDMSWLNINADR</sequence>
<feature type="compositionally biased region" description="Basic and acidic residues" evidence="1">
    <location>
        <begin position="524"/>
        <end position="536"/>
    </location>
</feature>
<keyword evidence="2" id="KW-0812">Transmembrane</keyword>
<evidence type="ECO:0008006" key="5">
    <source>
        <dbReference type="Google" id="ProtNLM"/>
    </source>
</evidence>
<feature type="compositionally biased region" description="Polar residues" evidence="1">
    <location>
        <begin position="696"/>
        <end position="713"/>
    </location>
</feature>
<evidence type="ECO:0000256" key="1">
    <source>
        <dbReference type="SAM" id="MobiDB-lite"/>
    </source>
</evidence>
<dbReference type="OrthoDB" id="5352000at2759"/>
<dbReference type="InterPro" id="IPR015915">
    <property type="entry name" value="Kelch-typ_b-propeller"/>
</dbReference>
<gene>
    <name evidence="3" type="ORF">PMG11_07624</name>
</gene>
<accession>A0A0F7TT79</accession>
<dbReference type="SUPFAM" id="SSF117281">
    <property type="entry name" value="Kelch motif"/>
    <property type="match status" value="1"/>
</dbReference>
<keyword evidence="2" id="KW-1133">Transmembrane helix</keyword>
<name>A0A0F7TT79_PENBI</name>
<dbReference type="EMBL" id="CDHK01000006">
    <property type="protein sequence ID" value="CEJ58986.1"/>
    <property type="molecule type" value="Genomic_DNA"/>
</dbReference>
<feature type="region of interest" description="Disordered" evidence="1">
    <location>
        <begin position="590"/>
        <end position="633"/>
    </location>
</feature>
<reference evidence="4" key="1">
    <citation type="journal article" date="2015" name="Genome Announc.">
        <title>Draft genome sequence of the fungus Penicillium brasilianum MG11.</title>
        <authorList>
            <person name="Horn F."/>
            <person name="Linde J."/>
            <person name="Mattern D.J."/>
            <person name="Walther G."/>
            <person name="Guthke R."/>
            <person name="Brakhage A.A."/>
            <person name="Valiante V."/>
        </authorList>
    </citation>
    <scope>NUCLEOTIDE SEQUENCE [LARGE SCALE GENOMIC DNA]</scope>
    <source>
        <strain evidence="4">MG11</strain>
    </source>
</reference>
<keyword evidence="2" id="KW-0472">Membrane</keyword>
<dbReference type="Proteomes" id="UP000042958">
    <property type="component" value="Unassembled WGS sequence"/>
</dbReference>
<evidence type="ECO:0000313" key="4">
    <source>
        <dbReference type="Proteomes" id="UP000042958"/>
    </source>
</evidence>
<feature type="region of interest" description="Disordered" evidence="1">
    <location>
        <begin position="343"/>
        <end position="362"/>
    </location>
</feature>
<protein>
    <recommendedName>
        <fullName evidence="5">Pre-mRNA splicing factor Clf1</fullName>
    </recommendedName>
</protein>
<feature type="compositionally biased region" description="Low complexity" evidence="1">
    <location>
        <begin position="489"/>
        <end position="504"/>
    </location>
</feature>
<feature type="compositionally biased region" description="Polar residues" evidence="1">
    <location>
        <begin position="615"/>
        <end position="626"/>
    </location>
</feature>